<reference evidence="1" key="2">
    <citation type="submission" date="2015-02" db="UniProtKB">
        <authorList>
            <consortium name="EnsemblMetazoa"/>
        </authorList>
    </citation>
    <scope>IDENTIFICATION</scope>
</reference>
<organism evidence="1 2">
    <name type="scientific">Strigamia maritima</name>
    <name type="common">European centipede</name>
    <name type="synonym">Geophilus maritimus</name>
    <dbReference type="NCBI Taxonomy" id="126957"/>
    <lineage>
        <taxon>Eukaryota</taxon>
        <taxon>Metazoa</taxon>
        <taxon>Ecdysozoa</taxon>
        <taxon>Arthropoda</taxon>
        <taxon>Myriapoda</taxon>
        <taxon>Chilopoda</taxon>
        <taxon>Pleurostigmophora</taxon>
        <taxon>Geophilomorpha</taxon>
        <taxon>Linotaeniidae</taxon>
        <taxon>Strigamia</taxon>
    </lineage>
</organism>
<dbReference type="HOGENOM" id="CLU_2457630_0_0_1"/>
<sequence>MTAYILLKQLISLIKNDAEFCRNSTPRKKMYNNQTSIWTRTTVSLSAYRSRYVTYKFRSSFQDVALDTLALTILSDSELGQGNSAQVNG</sequence>
<protein>
    <submittedName>
        <fullName evidence="1">Uncharacterized protein</fullName>
    </submittedName>
</protein>
<dbReference type="EMBL" id="AFFK01020261">
    <property type="status" value="NOT_ANNOTATED_CDS"/>
    <property type="molecule type" value="Genomic_DNA"/>
</dbReference>
<accession>T1IYD8</accession>
<name>T1IYD8_STRMM</name>
<proteinExistence type="predicted"/>
<evidence type="ECO:0000313" key="2">
    <source>
        <dbReference type="Proteomes" id="UP000014500"/>
    </source>
</evidence>
<dbReference type="Proteomes" id="UP000014500">
    <property type="component" value="Unassembled WGS sequence"/>
</dbReference>
<evidence type="ECO:0000313" key="1">
    <source>
        <dbReference type="EnsemblMetazoa" id="SMAR006246-PA"/>
    </source>
</evidence>
<reference evidence="2" key="1">
    <citation type="submission" date="2011-05" db="EMBL/GenBank/DDBJ databases">
        <authorList>
            <person name="Richards S.R."/>
            <person name="Qu J."/>
            <person name="Jiang H."/>
            <person name="Jhangiani S.N."/>
            <person name="Agravi P."/>
            <person name="Goodspeed R."/>
            <person name="Gross S."/>
            <person name="Mandapat C."/>
            <person name="Jackson L."/>
            <person name="Mathew T."/>
            <person name="Pu L."/>
            <person name="Thornton R."/>
            <person name="Saada N."/>
            <person name="Wilczek-Boney K.B."/>
            <person name="Lee S."/>
            <person name="Kovar C."/>
            <person name="Wu Y."/>
            <person name="Scherer S.E."/>
            <person name="Worley K.C."/>
            <person name="Muzny D.M."/>
            <person name="Gibbs R."/>
        </authorList>
    </citation>
    <scope>NUCLEOTIDE SEQUENCE</scope>
    <source>
        <strain evidence="2">Brora</strain>
    </source>
</reference>
<keyword evidence="2" id="KW-1185">Reference proteome</keyword>
<dbReference type="AlphaFoldDB" id="T1IYD8"/>
<dbReference type="EnsemblMetazoa" id="SMAR006246-RA">
    <property type="protein sequence ID" value="SMAR006246-PA"/>
    <property type="gene ID" value="SMAR006246"/>
</dbReference>